<sequence>MGAAGAEQQGQSQAAAARYNAQIAEQNAEVAKQQGVAAGEAQDRASRMKIGSMVASYGASGVDGGSGSPMDVLAQSVRMATLDSLTTQYNYALKAQSYRNQAGLDEANAKNSLIAGDINATASVFKGVGNAIPMFGQ</sequence>
<dbReference type="EMBL" id="LR798196">
    <property type="protein sequence ID" value="CAB5144934.1"/>
    <property type="molecule type" value="Genomic_DNA"/>
</dbReference>
<evidence type="ECO:0000313" key="1">
    <source>
        <dbReference type="EMBL" id="CAB5144934.1"/>
    </source>
</evidence>
<gene>
    <name evidence="1" type="ORF">UFOVP147_40</name>
</gene>
<accession>A0A6J7W3A4</accession>
<organism evidence="1">
    <name type="scientific">uncultured Caudovirales phage</name>
    <dbReference type="NCBI Taxonomy" id="2100421"/>
    <lineage>
        <taxon>Viruses</taxon>
        <taxon>Duplodnaviria</taxon>
        <taxon>Heunggongvirae</taxon>
        <taxon>Uroviricota</taxon>
        <taxon>Caudoviricetes</taxon>
        <taxon>Peduoviridae</taxon>
        <taxon>Maltschvirus</taxon>
        <taxon>Maltschvirus maltsch</taxon>
    </lineage>
</organism>
<proteinExistence type="predicted"/>
<name>A0A6J7W3A4_9CAUD</name>
<reference evidence="1" key="1">
    <citation type="submission" date="2020-05" db="EMBL/GenBank/DDBJ databases">
        <authorList>
            <person name="Chiriac C."/>
            <person name="Salcher M."/>
            <person name="Ghai R."/>
            <person name="Kavagutti S V."/>
        </authorList>
    </citation>
    <scope>NUCLEOTIDE SEQUENCE</scope>
</reference>
<protein>
    <submittedName>
        <fullName evidence="1">Uncharacterized protein</fullName>
    </submittedName>
</protein>